<sequence length="211" mass="24718">MEIEKIQMPKERAKEEWKKYNDLIKKRHDKYLEDMKKCMFELSKGRELIDIYKVMEKAGVNKTYHPKLAIARADWKKVIFLKKDAGRGIFSATGNSWASNKEGDIDLQPNTFMEWARSTRPITLTDKSQVNAENRWEIANPKVTTKVPIIPATLMPDGNLANYYILWEVFRWEELPEKKDPLLLKRITENLFVILSAWEVTDLEQSVISGR</sequence>
<dbReference type="EMBL" id="LAZR01001133">
    <property type="protein sequence ID" value="KKN50102.1"/>
    <property type="molecule type" value="Genomic_DNA"/>
</dbReference>
<comment type="caution">
    <text evidence="1">The sequence shown here is derived from an EMBL/GenBank/DDBJ whole genome shotgun (WGS) entry which is preliminary data.</text>
</comment>
<evidence type="ECO:0000313" key="1">
    <source>
        <dbReference type="EMBL" id="KKN50102.1"/>
    </source>
</evidence>
<accession>A0A0F9RJT2</accession>
<name>A0A0F9RJT2_9ZZZZ</name>
<proteinExistence type="predicted"/>
<reference evidence="1" key="1">
    <citation type="journal article" date="2015" name="Nature">
        <title>Complex archaea that bridge the gap between prokaryotes and eukaryotes.</title>
        <authorList>
            <person name="Spang A."/>
            <person name="Saw J.H."/>
            <person name="Jorgensen S.L."/>
            <person name="Zaremba-Niedzwiedzka K."/>
            <person name="Martijn J."/>
            <person name="Lind A.E."/>
            <person name="van Eijk R."/>
            <person name="Schleper C."/>
            <person name="Guy L."/>
            <person name="Ettema T.J."/>
        </authorList>
    </citation>
    <scope>NUCLEOTIDE SEQUENCE</scope>
</reference>
<organism evidence="1">
    <name type="scientific">marine sediment metagenome</name>
    <dbReference type="NCBI Taxonomy" id="412755"/>
    <lineage>
        <taxon>unclassified sequences</taxon>
        <taxon>metagenomes</taxon>
        <taxon>ecological metagenomes</taxon>
    </lineage>
</organism>
<gene>
    <name evidence="1" type="ORF">LCGC14_0636000</name>
</gene>
<dbReference type="AlphaFoldDB" id="A0A0F9RJT2"/>
<protein>
    <submittedName>
        <fullName evidence="1">Uncharacterized protein</fullName>
    </submittedName>
</protein>